<dbReference type="OrthoDB" id="9797588at2"/>
<dbReference type="PaxDb" id="667014-Thein_0388"/>
<feature type="domain" description="Tll0287-like" evidence="1">
    <location>
        <begin position="81"/>
        <end position="188"/>
    </location>
</feature>
<reference evidence="3" key="1">
    <citation type="submission" date="2011-04" db="EMBL/GenBank/DDBJ databases">
        <title>The complete genome of Thermodesulfatator indicus DSM 15286.</title>
        <authorList>
            <person name="Lucas S."/>
            <person name="Copeland A."/>
            <person name="Lapidus A."/>
            <person name="Bruce D."/>
            <person name="Goodwin L."/>
            <person name="Pitluck S."/>
            <person name="Peters L."/>
            <person name="Kyrpides N."/>
            <person name="Mavromatis K."/>
            <person name="Pagani I."/>
            <person name="Ivanova N."/>
            <person name="Saunders L."/>
            <person name="Detter J.C."/>
            <person name="Tapia R."/>
            <person name="Han C."/>
            <person name="Land M."/>
            <person name="Hauser L."/>
            <person name="Markowitz V."/>
            <person name="Cheng J.-F."/>
            <person name="Hugenholtz P."/>
            <person name="Woyke T."/>
            <person name="Wu D."/>
            <person name="Spring S."/>
            <person name="Schroeder M."/>
            <person name="Brambilla E."/>
            <person name="Klenk H.-P."/>
            <person name="Eisen J.A."/>
        </authorList>
    </citation>
    <scope>NUCLEOTIDE SEQUENCE [LARGE SCALE GENOMIC DNA]</scope>
    <source>
        <strain evidence="3">DSM 15286 / JCM 11887 / CIR29812</strain>
    </source>
</reference>
<proteinExistence type="predicted"/>
<dbReference type="KEGG" id="tid:Thein_0388"/>
<name>F8AE63_THEID</name>
<dbReference type="Proteomes" id="UP000006793">
    <property type="component" value="Chromosome"/>
</dbReference>
<reference evidence="2 3" key="2">
    <citation type="journal article" date="2012" name="Stand. Genomic Sci.">
        <title>Complete genome sequence of the thermophilic sulfate-reducing ocean bacterium Thermodesulfatator indicus type strain (CIR29812(T)).</title>
        <authorList>
            <person name="Anderson I."/>
            <person name="Saunders E."/>
            <person name="Lapidus A."/>
            <person name="Nolan M."/>
            <person name="Lucas S."/>
            <person name="Tice H."/>
            <person name="Del Rio T.G."/>
            <person name="Cheng J.F."/>
            <person name="Han C."/>
            <person name="Tapia R."/>
            <person name="Goodwin L.A."/>
            <person name="Pitluck S."/>
            <person name="Liolios K."/>
            <person name="Mavromatis K."/>
            <person name="Pagani I."/>
            <person name="Ivanova N."/>
            <person name="Mikhailova N."/>
            <person name="Pati A."/>
            <person name="Chen A."/>
            <person name="Palaniappan K."/>
            <person name="Land M."/>
            <person name="Hauser L."/>
            <person name="Jeffries C.D."/>
            <person name="Chang Y.J."/>
            <person name="Brambilla E.M."/>
            <person name="Rohde M."/>
            <person name="Spring S."/>
            <person name="Goker M."/>
            <person name="Detter J.C."/>
            <person name="Woyke T."/>
            <person name="Bristow J."/>
            <person name="Eisen J.A."/>
            <person name="Markowitz V."/>
            <person name="Hugenholtz P."/>
            <person name="Kyrpides N.C."/>
            <person name="Klenk H.P."/>
        </authorList>
    </citation>
    <scope>NUCLEOTIDE SEQUENCE [LARGE SCALE GENOMIC DNA]</scope>
    <source>
        <strain evidence="3">DSM 15286 / JCM 11887 / CIR29812</strain>
    </source>
</reference>
<dbReference type="AlphaFoldDB" id="F8AE63"/>
<protein>
    <recommendedName>
        <fullName evidence="1">Tll0287-like domain-containing protein</fullName>
    </recommendedName>
</protein>
<evidence type="ECO:0000313" key="2">
    <source>
        <dbReference type="EMBL" id="AEH44270.1"/>
    </source>
</evidence>
<dbReference type="HOGENOM" id="CLU_109783_0_1_0"/>
<evidence type="ECO:0000313" key="3">
    <source>
        <dbReference type="Proteomes" id="UP000006793"/>
    </source>
</evidence>
<accession>F8AE63</accession>
<evidence type="ECO:0000259" key="1">
    <source>
        <dbReference type="Pfam" id="PF11845"/>
    </source>
</evidence>
<organism evidence="2 3">
    <name type="scientific">Thermodesulfatator indicus (strain DSM 15286 / JCM 11887 / CIR29812)</name>
    <dbReference type="NCBI Taxonomy" id="667014"/>
    <lineage>
        <taxon>Bacteria</taxon>
        <taxon>Pseudomonadati</taxon>
        <taxon>Thermodesulfobacteriota</taxon>
        <taxon>Thermodesulfobacteria</taxon>
        <taxon>Thermodesulfobacteriales</taxon>
        <taxon>Thermodesulfatatoraceae</taxon>
        <taxon>Thermodesulfatator</taxon>
    </lineage>
</organism>
<dbReference type="RefSeq" id="WP_013907016.1">
    <property type="nucleotide sequence ID" value="NC_015681.1"/>
</dbReference>
<dbReference type="Gene3D" id="3.30.450.290">
    <property type="match status" value="1"/>
</dbReference>
<dbReference type="InParanoid" id="F8AE63"/>
<dbReference type="InterPro" id="IPR021796">
    <property type="entry name" value="Tll0287-like_dom"/>
</dbReference>
<dbReference type="Pfam" id="PF11845">
    <property type="entry name" value="Tll0287-like"/>
    <property type="match status" value="1"/>
</dbReference>
<dbReference type="STRING" id="667014.Thein_0388"/>
<sequence length="203" mass="24030">MKKLLSIILFVLALHIKISWAENLVLSQEIAFWLNYRYLKLEKETLKVMIENKGFEGARLFFNDLNRWLTFDIREYLHDWNSKVALVSINYRNPSHSADKIAQKILISYQKKRTNNKKIMPVIISKNNKTTYRYLIPIYVKKDCLKCHGNKHEIPFSYQTKIKKFYPNDKAINLKEGDIIGALNIEIPIDTIDYLLSVRNYSK</sequence>
<dbReference type="EMBL" id="CP002683">
    <property type="protein sequence ID" value="AEH44270.1"/>
    <property type="molecule type" value="Genomic_DNA"/>
</dbReference>
<keyword evidence="3" id="KW-1185">Reference proteome</keyword>
<gene>
    <name evidence="2" type="ordered locus">Thein_0388</name>
</gene>